<evidence type="ECO:0000256" key="2">
    <source>
        <dbReference type="ARBA" id="ARBA00008081"/>
    </source>
</evidence>
<proteinExistence type="inferred from homology"/>
<dbReference type="Pfam" id="PF09596">
    <property type="entry name" value="MamL-1"/>
    <property type="match status" value="1"/>
</dbReference>
<keyword evidence="6" id="KW-0804">Transcription</keyword>
<evidence type="ECO:0000259" key="9">
    <source>
        <dbReference type="SMART" id="SM01275"/>
    </source>
</evidence>
<reference evidence="10 11" key="1">
    <citation type="journal article" date="2024" name="Proc. Natl. Acad. Sci. U.S.A.">
        <title>The genetic regulatory architecture and epigenomic basis for age-related changes in rattlesnake venom.</title>
        <authorList>
            <person name="Hogan M.P."/>
            <person name="Holding M.L."/>
            <person name="Nystrom G.S."/>
            <person name="Colston T.J."/>
            <person name="Bartlett D.A."/>
            <person name="Mason A.J."/>
            <person name="Ellsworth S.A."/>
            <person name="Rautsaw R.M."/>
            <person name="Lawrence K.C."/>
            <person name="Strickland J.L."/>
            <person name="He B."/>
            <person name="Fraser P."/>
            <person name="Margres M.J."/>
            <person name="Gilbert D.M."/>
            <person name="Gibbs H.L."/>
            <person name="Parkinson C.L."/>
            <person name="Rokyta D.R."/>
        </authorList>
    </citation>
    <scope>NUCLEOTIDE SEQUENCE [LARGE SCALE GENOMIC DNA]</scope>
    <source>
        <strain evidence="10">DRR0105</strain>
    </source>
</reference>
<accession>A0AAW1BYC1</accession>
<comment type="caution">
    <text evidence="10">The sequence shown here is derived from an EMBL/GenBank/DDBJ whole genome shotgun (WGS) entry which is preliminary data.</text>
</comment>
<feature type="compositionally biased region" description="Pro residues" evidence="8">
    <location>
        <begin position="77"/>
        <end position="101"/>
    </location>
</feature>
<name>A0AAW1BYC1_CROAD</name>
<dbReference type="PANTHER" id="PTHR15692:SF19">
    <property type="entry name" value="MASTERMIND-LIKE PROTEIN 1"/>
    <property type="match status" value="1"/>
</dbReference>
<evidence type="ECO:0000313" key="11">
    <source>
        <dbReference type="Proteomes" id="UP001474421"/>
    </source>
</evidence>
<feature type="compositionally biased region" description="Low complexity" evidence="8">
    <location>
        <begin position="103"/>
        <end position="112"/>
    </location>
</feature>
<evidence type="ECO:0000256" key="1">
    <source>
        <dbReference type="ARBA" id="ARBA00004324"/>
    </source>
</evidence>
<keyword evidence="3" id="KW-0914">Notch signaling pathway</keyword>
<dbReference type="AlphaFoldDB" id="A0AAW1BYC1"/>
<evidence type="ECO:0000256" key="5">
    <source>
        <dbReference type="ARBA" id="ARBA00023159"/>
    </source>
</evidence>
<keyword evidence="11" id="KW-1185">Reference proteome</keyword>
<protein>
    <submittedName>
        <fullName evidence="10">Mastermind-like 1</fullName>
    </submittedName>
</protein>
<evidence type="ECO:0000313" key="10">
    <source>
        <dbReference type="EMBL" id="KAK9406503.1"/>
    </source>
</evidence>
<feature type="region of interest" description="Disordered" evidence="8">
    <location>
        <begin position="64"/>
        <end position="135"/>
    </location>
</feature>
<comment type="subcellular location">
    <subcellularLocation>
        <location evidence="1">Nucleus speckle</location>
    </subcellularLocation>
</comment>
<dbReference type="InterPro" id="IPR046370">
    <property type="entry name" value="MAML_N_sf"/>
</dbReference>
<keyword evidence="4" id="KW-0805">Transcription regulation</keyword>
<evidence type="ECO:0000256" key="8">
    <source>
        <dbReference type="SAM" id="MobiDB-lite"/>
    </source>
</evidence>
<organism evidence="10 11">
    <name type="scientific">Crotalus adamanteus</name>
    <name type="common">Eastern diamondback rattlesnake</name>
    <dbReference type="NCBI Taxonomy" id="8729"/>
    <lineage>
        <taxon>Eukaryota</taxon>
        <taxon>Metazoa</taxon>
        <taxon>Chordata</taxon>
        <taxon>Craniata</taxon>
        <taxon>Vertebrata</taxon>
        <taxon>Euteleostomi</taxon>
        <taxon>Lepidosauria</taxon>
        <taxon>Squamata</taxon>
        <taxon>Bifurcata</taxon>
        <taxon>Unidentata</taxon>
        <taxon>Episquamata</taxon>
        <taxon>Toxicofera</taxon>
        <taxon>Serpentes</taxon>
        <taxon>Colubroidea</taxon>
        <taxon>Viperidae</taxon>
        <taxon>Crotalinae</taxon>
        <taxon>Crotalus</taxon>
    </lineage>
</organism>
<evidence type="ECO:0000256" key="4">
    <source>
        <dbReference type="ARBA" id="ARBA00023015"/>
    </source>
</evidence>
<dbReference type="GO" id="GO:0003713">
    <property type="term" value="F:transcription coactivator activity"/>
    <property type="evidence" value="ECO:0007669"/>
    <property type="project" value="InterPro"/>
</dbReference>
<dbReference type="SMART" id="SM01275">
    <property type="entry name" value="MamL-1"/>
    <property type="match status" value="1"/>
</dbReference>
<dbReference type="GO" id="GO:0007221">
    <property type="term" value="P:positive regulation of transcription of Notch receptor target"/>
    <property type="evidence" value="ECO:0007669"/>
    <property type="project" value="InterPro"/>
</dbReference>
<dbReference type="GO" id="GO:0016607">
    <property type="term" value="C:nuclear speck"/>
    <property type="evidence" value="ECO:0007669"/>
    <property type="project" value="UniProtKB-SubCell"/>
</dbReference>
<dbReference type="InterPro" id="IPR019082">
    <property type="entry name" value="Mastermind-like_N"/>
</dbReference>
<dbReference type="Proteomes" id="UP001474421">
    <property type="component" value="Unassembled WGS sequence"/>
</dbReference>
<dbReference type="EMBL" id="JAOTOJ010000002">
    <property type="protein sequence ID" value="KAK9406503.1"/>
    <property type="molecule type" value="Genomic_DNA"/>
</dbReference>
<sequence>MVLPPCPMAEFVVSQHSAVMERLRRRIELCRRHHSACESRYQAVSPERLELERQQTFALHQRCLQAKAKRAGKHRQPPLPPPTAPPPTAPSHPPSSAPGPGPGASASTSTSSDRPGVNGLDSDTAGGEQQQHGRSSALIAAGSALAGKGTMTRLQGTLCTIARDPSETGQVEESFRCPPSGVSGLGLRHQNSCLPA</sequence>
<feature type="compositionally biased region" description="Basic residues" evidence="8">
    <location>
        <begin position="67"/>
        <end position="76"/>
    </location>
</feature>
<feature type="domain" description="Neurogenic mastermind-like N-terminal" evidence="9">
    <location>
        <begin position="14"/>
        <end position="73"/>
    </location>
</feature>
<keyword evidence="5" id="KW-0010">Activator</keyword>
<keyword evidence="7" id="KW-0539">Nucleus</keyword>
<dbReference type="Gene3D" id="6.10.250.970">
    <property type="match status" value="1"/>
</dbReference>
<gene>
    <name evidence="10" type="ORF">NXF25_005277</name>
</gene>
<evidence type="ECO:0000256" key="6">
    <source>
        <dbReference type="ARBA" id="ARBA00023163"/>
    </source>
</evidence>
<dbReference type="InterPro" id="IPR046369">
    <property type="entry name" value="MAML1-3"/>
</dbReference>
<dbReference type="PANTHER" id="PTHR15692">
    <property type="entry name" value="MASTERMIND-LIKE"/>
    <property type="match status" value="1"/>
</dbReference>
<evidence type="ECO:0000256" key="3">
    <source>
        <dbReference type="ARBA" id="ARBA00022976"/>
    </source>
</evidence>
<comment type="similarity">
    <text evidence="2">Belongs to the mastermind family.</text>
</comment>
<evidence type="ECO:0000256" key="7">
    <source>
        <dbReference type="ARBA" id="ARBA00023242"/>
    </source>
</evidence>